<dbReference type="GO" id="GO:0005506">
    <property type="term" value="F:iron ion binding"/>
    <property type="evidence" value="ECO:0007669"/>
    <property type="project" value="InterPro"/>
</dbReference>
<dbReference type="InterPro" id="IPR036396">
    <property type="entry name" value="Cyt_P450_sf"/>
</dbReference>
<evidence type="ECO:0000256" key="2">
    <source>
        <dbReference type="ARBA" id="ARBA00010617"/>
    </source>
</evidence>
<dbReference type="Pfam" id="PF00067">
    <property type="entry name" value="p450"/>
    <property type="match status" value="1"/>
</dbReference>
<feature type="binding site" description="axial binding residue" evidence="8">
    <location>
        <position position="392"/>
    </location>
    <ligand>
        <name>heme</name>
        <dbReference type="ChEBI" id="CHEBI:30413"/>
    </ligand>
    <ligandPart>
        <name>Fe</name>
        <dbReference type="ChEBI" id="CHEBI:18248"/>
    </ligandPart>
</feature>
<gene>
    <name evidence="9" type="ORF">BO97DRAFT_314711</name>
</gene>
<dbReference type="GeneID" id="37195545"/>
<protein>
    <submittedName>
        <fullName evidence="9">Cytochrome P450 monooxygenase</fullName>
    </submittedName>
</protein>
<sequence>PKLPPGPPGLPLIGNLLQFPSSLTRFTFDKWHKLYGPFVGLSLGTKHVIIIGSASIASELFGKRGRIYSSRPRMVMALENLTHKMHTVFLPYGPQWRAHNRIHRTILAPSKAQHFHELLEAETKLTLHELLHAEDWDGSIVRFTSSVVYSLAYGQRLQGDEKEVREMSEFVEETMRAISGTWMVDIFPWINLLPSFLNPWKRFGDRCHQQAMRIFAESTKRAMHTPGWNFTKHVLTTEQTGELSSEELLYIVGVLFQAGIDSTSTTFRYCILASILHRDKVVKVQQELDAIVGNTRPPNLEDIAALPYTRAFINEVLRWRPITIGSLAHCSSEHDTFMGYDIPKGSVVILNHWSAALSTETYGPDAACFRPERWIEDPDLPLLAFGCGRRACSGQYLAKKELEILIPNILWAFNIEAGCVDGIQASLDPWDLQEIGGLLRPPPFPARFTPRDDERRAIIERDFKSVD</sequence>
<dbReference type="InterPro" id="IPR050364">
    <property type="entry name" value="Cytochrome_P450_fung"/>
</dbReference>
<dbReference type="PANTHER" id="PTHR46300">
    <property type="entry name" value="P450, PUTATIVE (EUROFUNG)-RELATED-RELATED"/>
    <property type="match status" value="1"/>
</dbReference>
<name>A0A395IFD6_ASPHC</name>
<evidence type="ECO:0000256" key="3">
    <source>
        <dbReference type="ARBA" id="ARBA00022617"/>
    </source>
</evidence>
<feature type="non-terminal residue" evidence="9">
    <location>
        <position position="1"/>
    </location>
</feature>
<evidence type="ECO:0000256" key="1">
    <source>
        <dbReference type="ARBA" id="ARBA00001971"/>
    </source>
</evidence>
<dbReference type="AlphaFoldDB" id="A0A395IFD6"/>
<dbReference type="OrthoDB" id="1470350at2759"/>
<dbReference type="Gene3D" id="1.10.630.10">
    <property type="entry name" value="Cytochrome P450"/>
    <property type="match status" value="1"/>
</dbReference>
<dbReference type="PANTHER" id="PTHR46300:SF1">
    <property type="entry name" value="P450, PUTATIVE (EUROFUNG)-RELATED"/>
    <property type="match status" value="1"/>
</dbReference>
<keyword evidence="6 8" id="KW-0408">Iron</keyword>
<evidence type="ECO:0000256" key="7">
    <source>
        <dbReference type="ARBA" id="ARBA00023033"/>
    </source>
</evidence>
<accession>A0A395IFD6</accession>
<dbReference type="STRING" id="1450537.A0A395IFD6"/>
<dbReference type="GO" id="GO:0020037">
    <property type="term" value="F:heme binding"/>
    <property type="evidence" value="ECO:0007669"/>
    <property type="project" value="InterPro"/>
</dbReference>
<dbReference type="CDD" id="cd11065">
    <property type="entry name" value="CYP64-like"/>
    <property type="match status" value="1"/>
</dbReference>
<dbReference type="GO" id="GO:0004497">
    <property type="term" value="F:monooxygenase activity"/>
    <property type="evidence" value="ECO:0007669"/>
    <property type="project" value="UniProtKB-KW"/>
</dbReference>
<evidence type="ECO:0000256" key="5">
    <source>
        <dbReference type="ARBA" id="ARBA00023002"/>
    </source>
</evidence>
<keyword evidence="4 8" id="KW-0479">Metal-binding</keyword>
<keyword evidence="5" id="KW-0560">Oxidoreductase</keyword>
<dbReference type="GO" id="GO:0016705">
    <property type="term" value="F:oxidoreductase activity, acting on paired donors, with incorporation or reduction of molecular oxygen"/>
    <property type="evidence" value="ECO:0007669"/>
    <property type="project" value="InterPro"/>
</dbReference>
<dbReference type="Proteomes" id="UP000248961">
    <property type="component" value="Unassembled WGS sequence"/>
</dbReference>
<proteinExistence type="inferred from homology"/>
<organism evidence="9 10">
    <name type="scientific">Aspergillus homomorphus (strain CBS 101889)</name>
    <dbReference type="NCBI Taxonomy" id="1450537"/>
    <lineage>
        <taxon>Eukaryota</taxon>
        <taxon>Fungi</taxon>
        <taxon>Dikarya</taxon>
        <taxon>Ascomycota</taxon>
        <taxon>Pezizomycotina</taxon>
        <taxon>Eurotiomycetes</taxon>
        <taxon>Eurotiomycetidae</taxon>
        <taxon>Eurotiales</taxon>
        <taxon>Aspergillaceae</taxon>
        <taxon>Aspergillus</taxon>
        <taxon>Aspergillus subgen. Circumdati</taxon>
    </lineage>
</organism>
<keyword evidence="3 8" id="KW-0349">Heme</keyword>
<feature type="non-terminal residue" evidence="9">
    <location>
        <position position="467"/>
    </location>
</feature>
<dbReference type="SUPFAM" id="SSF48264">
    <property type="entry name" value="Cytochrome P450"/>
    <property type="match status" value="1"/>
</dbReference>
<comment type="similarity">
    <text evidence="2">Belongs to the cytochrome P450 family.</text>
</comment>
<dbReference type="RefSeq" id="XP_025556048.1">
    <property type="nucleotide sequence ID" value="XM_025691256.1"/>
</dbReference>
<dbReference type="EMBL" id="KZ824268">
    <property type="protein sequence ID" value="RAL16894.1"/>
    <property type="molecule type" value="Genomic_DNA"/>
</dbReference>
<dbReference type="PRINTS" id="PR00463">
    <property type="entry name" value="EP450I"/>
</dbReference>
<evidence type="ECO:0000313" key="10">
    <source>
        <dbReference type="Proteomes" id="UP000248961"/>
    </source>
</evidence>
<dbReference type="PRINTS" id="PR00385">
    <property type="entry name" value="P450"/>
</dbReference>
<reference evidence="9 10" key="1">
    <citation type="submission" date="2018-02" db="EMBL/GenBank/DDBJ databases">
        <title>The genomes of Aspergillus section Nigri reveals drivers in fungal speciation.</title>
        <authorList>
            <consortium name="DOE Joint Genome Institute"/>
            <person name="Vesth T.C."/>
            <person name="Nybo J."/>
            <person name="Theobald S."/>
            <person name="Brandl J."/>
            <person name="Frisvad J.C."/>
            <person name="Nielsen K.F."/>
            <person name="Lyhne E.K."/>
            <person name="Kogle M.E."/>
            <person name="Kuo A."/>
            <person name="Riley R."/>
            <person name="Clum A."/>
            <person name="Nolan M."/>
            <person name="Lipzen A."/>
            <person name="Salamov A."/>
            <person name="Henrissat B."/>
            <person name="Wiebenga A."/>
            <person name="De vries R.P."/>
            <person name="Grigoriev I.V."/>
            <person name="Mortensen U.H."/>
            <person name="Andersen M.R."/>
            <person name="Baker S.E."/>
        </authorList>
    </citation>
    <scope>NUCLEOTIDE SEQUENCE [LARGE SCALE GENOMIC DNA]</scope>
    <source>
        <strain evidence="9 10">CBS 101889</strain>
    </source>
</reference>
<comment type="cofactor">
    <cofactor evidence="1 8">
        <name>heme</name>
        <dbReference type="ChEBI" id="CHEBI:30413"/>
    </cofactor>
</comment>
<keyword evidence="7 9" id="KW-0503">Monooxygenase</keyword>
<evidence type="ECO:0000313" key="9">
    <source>
        <dbReference type="EMBL" id="RAL16894.1"/>
    </source>
</evidence>
<dbReference type="InterPro" id="IPR002401">
    <property type="entry name" value="Cyt_P450_E_grp-I"/>
</dbReference>
<evidence type="ECO:0000256" key="4">
    <source>
        <dbReference type="ARBA" id="ARBA00022723"/>
    </source>
</evidence>
<evidence type="ECO:0000256" key="6">
    <source>
        <dbReference type="ARBA" id="ARBA00023004"/>
    </source>
</evidence>
<dbReference type="VEuPathDB" id="FungiDB:BO97DRAFT_314711"/>
<evidence type="ECO:0000256" key="8">
    <source>
        <dbReference type="PIRSR" id="PIRSR602401-1"/>
    </source>
</evidence>
<dbReference type="InterPro" id="IPR001128">
    <property type="entry name" value="Cyt_P450"/>
</dbReference>
<keyword evidence="10" id="KW-1185">Reference proteome</keyword>